<evidence type="ECO:0000313" key="3">
    <source>
        <dbReference type="Proteomes" id="UP000050973"/>
    </source>
</evidence>
<dbReference type="PANTHER" id="PTHR43218:SF1">
    <property type="entry name" value="PHOSPHORIBOSYLTRANSFERASE"/>
    <property type="match status" value="1"/>
</dbReference>
<dbReference type="InterPro" id="IPR000836">
    <property type="entry name" value="PRTase_dom"/>
</dbReference>
<dbReference type="InterPro" id="IPR029057">
    <property type="entry name" value="PRTase-like"/>
</dbReference>
<protein>
    <submittedName>
        <fullName evidence="2">Phosphoribosyl transferase domain protein</fullName>
    </submittedName>
</protein>
<dbReference type="Proteomes" id="UP000050973">
    <property type="component" value="Unassembled WGS sequence"/>
</dbReference>
<keyword evidence="2" id="KW-0808">Transferase</keyword>
<accession>A0A0R1WL43</accession>
<evidence type="ECO:0000313" key="2">
    <source>
        <dbReference type="EMBL" id="KRM14908.1"/>
    </source>
</evidence>
<evidence type="ECO:0000259" key="1">
    <source>
        <dbReference type="Pfam" id="PF00156"/>
    </source>
</evidence>
<proteinExistence type="predicted"/>
<comment type="caution">
    <text evidence="2">The sequence shown here is derived from an EMBL/GenBank/DDBJ whole genome shotgun (WGS) entry which is preliminary data.</text>
</comment>
<dbReference type="Pfam" id="PF00156">
    <property type="entry name" value="Pribosyltran"/>
    <property type="match status" value="1"/>
</dbReference>
<sequence length="187" mass="20419">MTNYYQLKLGPLTRKLPIIPISADTAIASFVLLGDDELSRTAADMLRPQLPAQFDYIVTVESKGIPFAHDLSLATRHPRSFVIRKSIKGYMRKPLEQDVNSITTKQKQELVLDGQDAQQLQGKKVLLVDDVISTGSSIHSAATLLEKAGSHVVGKVAILAEGDAAKRDDIIFLAKLPLFKPDGTIKA</sequence>
<dbReference type="CDD" id="cd06223">
    <property type="entry name" value="PRTases_typeI"/>
    <property type="match status" value="1"/>
</dbReference>
<gene>
    <name evidence="2" type="ORF">FC49_GL000678</name>
</gene>
<dbReference type="GO" id="GO:0016740">
    <property type="term" value="F:transferase activity"/>
    <property type="evidence" value="ECO:0007669"/>
    <property type="project" value="UniProtKB-KW"/>
</dbReference>
<dbReference type="SUPFAM" id="SSF53271">
    <property type="entry name" value="PRTase-like"/>
    <property type="match status" value="1"/>
</dbReference>
<dbReference type="RefSeq" id="WP_056984645.1">
    <property type="nucleotide sequence ID" value="NZ_AZGE01000019.1"/>
</dbReference>
<feature type="domain" description="Phosphoribosyltransferase" evidence="1">
    <location>
        <begin position="43"/>
        <end position="170"/>
    </location>
</feature>
<dbReference type="Gene3D" id="3.40.50.2020">
    <property type="match status" value="1"/>
</dbReference>
<dbReference type="PANTHER" id="PTHR43218">
    <property type="entry name" value="PHOSPHORIBOSYLTRANSFERASE-RELATED"/>
    <property type="match status" value="1"/>
</dbReference>
<dbReference type="PATRIC" id="fig|1423779.3.peg.688"/>
<name>A0A0R1WL43_9LACO</name>
<dbReference type="EMBL" id="AZGE01000019">
    <property type="protein sequence ID" value="KRM14908.1"/>
    <property type="molecule type" value="Genomic_DNA"/>
</dbReference>
<organism evidence="2 3">
    <name type="scientific">Limosilactobacillus oris DSM 4864</name>
    <dbReference type="NCBI Taxonomy" id="1423779"/>
    <lineage>
        <taxon>Bacteria</taxon>
        <taxon>Bacillati</taxon>
        <taxon>Bacillota</taxon>
        <taxon>Bacilli</taxon>
        <taxon>Lactobacillales</taxon>
        <taxon>Lactobacillaceae</taxon>
        <taxon>Limosilactobacillus</taxon>
    </lineage>
</organism>
<dbReference type="NCBIfam" id="NF005592">
    <property type="entry name" value="PRK07322.1"/>
    <property type="match status" value="1"/>
</dbReference>
<reference evidence="2 3" key="1">
    <citation type="journal article" date="2015" name="Genome Announc.">
        <title>Expanding the biotechnology potential of lactobacilli through comparative genomics of 213 strains and associated genera.</title>
        <authorList>
            <person name="Sun Z."/>
            <person name="Harris H.M."/>
            <person name="McCann A."/>
            <person name="Guo C."/>
            <person name="Argimon S."/>
            <person name="Zhang W."/>
            <person name="Yang X."/>
            <person name="Jeffery I.B."/>
            <person name="Cooney J.C."/>
            <person name="Kagawa T.F."/>
            <person name="Liu W."/>
            <person name="Song Y."/>
            <person name="Salvetti E."/>
            <person name="Wrobel A."/>
            <person name="Rasinkangas P."/>
            <person name="Parkhill J."/>
            <person name="Rea M.C."/>
            <person name="O'Sullivan O."/>
            <person name="Ritari J."/>
            <person name="Douillard F.P."/>
            <person name="Paul Ross R."/>
            <person name="Yang R."/>
            <person name="Briner A.E."/>
            <person name="Felis G.E."/>
            <person name="de Vos W.M."/>
            <person name="Barrangou R."/>
            <person name="Klaenhammer T.R."/>
            <person name="Caufield P.W."/>
            <person name="Cui Y."/>
            <person name="Zhang H."/>
            <person name="O'Toole P.W."/>
        </authorList>
    </citation>
    <scope>NUCLEOTIDE SEQUENCE [LARGE SCALE GENOMIC DNA]</scope>
    <source>
        <strain evidence="2 3">DSM 4864</strain>
    </source>
</reference>
<dbReference type="AlphaFoldDB" id="A0A0R1WL43"/>